<dbReference type="AlphaFoldDB" id="A0ABD1QR82"/>
<evidence type="ECO:0000259" key="2">
    <source>
        <dbReference type="SMART" id="SM00769"/>
    </source>
</evidence>
<evidence type="ECO:0000313" key="4">
    <source>
        <dbReference type="Proteomes" id="UP001604277"/>
    </source>
</evidence>
<dbReference type="PANTHER" id="PTHR31459">
    <property type="match status" value="1"/>
</dbReference>
<dbReference type="EMBL" id="JBFOLJ010000014">
    <property type="protein sequence ID" value="KAL2478730.1"/>
    <property type="molecule type" value="Genomic_DNA"/>
</dbReference>
<comment type="similarity">
    <text evidence="1">Belongs to the LEA type 2 family.</text>
</comment>
<dbReference type="Pfam" id="PF03168">
    <property type="entry name" value="LEA_2"/>
    <property type="match status" value="1"/>
</dbReference>
<evidence type="ECO:0000313" key="3">
    <source>
        <dbReference type="EMBL" id="KAL2478730.1"/>
    </source>
</evidence>
<organism evidence="3 4">
    <name type="scientific">Forsythia ovata</name>
    <dbReference type="NCBI Taxonomy" id="205694"/>
    <lineage>
        <taxon>Eukaryota</taxon>
        <taxon>Viridiplantae</taxon>
        <taxon>Streptophyta</taxon>
        <taxon>Embryophyta</taxon>
        <taxon>Tracheophyta</taxon>
        <taxon>Spermatophyta</taxon>
        <taxon>Magnoliopsida</taxon>
        <taxon>eudicotyledons</taxon>
        <taxon>Gunneridae</taxon>
        <taxon>Pentapetalae</taxon>
        <taxon>asterids</taxon>
        <taxon>lamiids</taxon>
        <taxon>Lamiales</taxon>
        <taxon>Oleaceae</taxon>
        <taxon>Forsythieae</taxon>
        <taxon>Forsythia</taxon>
    </lineage>
</organism>
<accession>A0ABD1QR82</accession>
<dbReference type="Gene3D" id="2.60.40.1820">
    <property type="match status" value="1"/>
</dbReference>
<dbReference type="SMART" id="SM00769">
    <property type="entry name" value="WHy"/>
    <property type="match status" value="1"/>
</dbReference>
<reference evidence="4" key="1">
    <citation type="submission" date="2024-07" db="EMBL/GenBank/DDBJ databases">
        <title>Two chromosome-level genome assemblies of Korean endemic species Abeliophyllum distichum and Forsythia ovata (Oleaceae).</title>
        <authorList>
            <person name="Jang H."/>
        </authorList>
    </citation>
    <scope>NUCLEOTIDE SEQUENCE [LARGE SCALE GENOMIC DNA]</scope>
</reference>
<dbReference type="InterPro" id="IPR013990">
    <property type="entry name" value="WHy-dom"/>
</dbReference>
<name>A0ABD1QR82_9LAMI</name>
<comment type="caution">
    <text evidence="3">The sequence shown here is derived from an EMBL/GenBank/DDBJ whole genome shotgun (WGS) entry which is preliminary data.</text>
</comment>
<dbReference type="PANTHER" id="PTHR31459:SF19">
    <property type="entry name" value="DESICCATION-RELATED PROTEIN LEA14-RELATED"/>
    <property type="match status" value="1"/>
</dbReference>
<evidence type="ECO:0000256" key="1">
    <source>
        <dbReference type="ARBA" id="ARBA00005960"/>
    </source>
</evidence>
<dbReference type="FunFam" id="2.60.40.1820:FF:000001">
    <property type="entry name" value="Desiccation protectant protein Lea14-like"/>
    <property type="match status" value="1"/>
</dbReference>
<sequence length="152" mass="16492">MAGMVGKVKNFVAEKVGNVEKPEAEITNMDVKDVGKEGMTYLAKVSITNPYSVTIPIGEIHYSLKAANRVIASGKLPDPGSLKGNDKTMVEVEMKVPHSVLMSLIKDVSADWDIDYLLEMGLVVDLPLVGNVTIPLSQKGEMKLPSFSNIFN</sequence>
<gene>
    <name evidence="3" type="ORF">Fot_47744</name>
</gene>
<keyword evidence="4" id="KW-1185">Reference proteome</keyword>
<proteinExistence type="inferred from homology"/>
<dbReference type="GO" id="GO:0006950">
    <property type="term" value="P:response to stress"/>
    <property type="evidence" value="ECO:0007669"/>
    <property type="project" value="UniProtKB-ARBA"/>
</dbReference>
<dbReference type="Proteomes" id="UP001604277">
    <property type="component" value="Unassembled WGS sequence"/>
</dbReference>
<protein>
    <submittedName>
        <fullName evidence="3">Desiccation-related protein LEA14</fullName>
    </submittedName>
</protein>
<dbReference type="InterPro" id="IPR045043">
    <property type="entry name" value="Lea14-like"/>
</dbReference>
<dbReference type="SUPFAM" id="SSF117070">
    <property type="entry name" value="LEA14-like"/>
    <property type="match status" value="1"/>
</dbReference>
<feature type="domain" description="Water stress and hypersensitive response" evidence="2">
    <location>
        <begin position="24"/>
        <end position="141"/>
    </location>
</feature>
<dbReference type="InterPro" id="IPR004864">
    <property type="entry name" value="LEA_2"/>
</dbReference>